<evidence type="ECO:0000313" key="1">
    <source>
        <dbReference type="EMBL" id="KAH3821508.1"/>
    </source>
</evidence>
<sequence>MKLLDFVNYVSFQNKKTNPGLKYLAQSHFKLGFRYFLKKQAARRALASLLVKETRRLVKRVIKDKLLPLTAKVSVDAFRQMSLKHTIDVFKQEVPFLHDILVAAFTALTGRGYETR</sequence>
<gene>
    <name evidence="1" type="ORF">DPMN_123272</name>
</gene>
<dbReference type="Proteomes" id="UP000828390">
    <property type="component" value="Unassembled WGS sequence"/>
</dbReference>
<name>A0A9D4JUZ8_DREPO</name>
<accession>A0A9D4JUZ8</accession>
<organism evidence="1 2">
    <name type="scientific">Dreissena polymorpha</name>
    <name type="common">Zebra mussel</name>
    <name type="synonym">Mytilus polymorpha</name>
    <dbReference type="NCBI Taxonomy" id="45954"/>
    <lineage>
        <taxon>Eukaryota</taxon>
        <taxon>Metazoa</taxon>
        <taxon>Spiralia</taxon>
        <taxon>Lophotrochozoa</taxon>
        <taxon>Mollusca</taxon>
        <taxon>Bivalvia</taxon>
        <taxon>Autobranchia</taxon>
        <taxon>Heteroconchia</taxon>
        <taxon>Euheterodonta</taxon>
        <taxon>Imparidentia</taxon>
        <taxon>Neoheterodontei</taxon>
        <taxon>Myida</taxon>
        <taxon>Dreissenoidea</taxon>
        <taxon>Dreissenidae</taxon>
        <taxon>Dreissena</taxon>
    </lineage>
</organism>
<dbReference type="AlphaFoldDB" id="A0A9D4JUZ8"/>
<keyword evidence="2" id="KW-1185">Reference proteome</keyword>
<reference evidence="1" key="2">
    <citation type="submission" date="2020-11" db="EMBL/GenBank/DDBJ databases">
        <authorList>
            <person name="McCartney M.A."/>
            <person name="Auch B."/>
            <person name="Kono T."/>
            <person name="Mallez S."/>
            <person name="Becker A."/>
            <person name="Gohl D.M."/>
            <person name="Silverstein K.A.T."/>
            <person name="Koren S."/>
            <person name="Bechman K.B."/>
            <person name="Herman A."/>
            <person name="Abrahante J.E."/>
            <person name="Garbe J."/>
        </authorList>
    </citation>
    <scope>NUCLEOTIDE SEQUENCE</scope>
    <source>
        <strain evidence="1">Duluth1</strain>
        <tissue evidence="1">Whole animal</tissue>
    </source>
</reference>
<dbReference type="EMBL" id="JAIWYP010000005">
    <property type="protein sequence ID" value="KAH3821508.1"/>
    <property type="molecule type" value="Genomic_DNA"/>
</dbReference>
<reference evidence="1" key="1">
    <citation type="journal article" date="2019" name="bioRxiv">
        <title>The Genome of the Zebra Mussel, Dreissena polymorpha: A Resource for Invasive Species Research.</title>
        <authorList>
            <person name="McCartney M.A."/>
            <person name="Auch B."/>
            <person name="Kono T."/>
            <person name="Mallez S."/>
            <person name="Zhang Y."/>
            <person name="Obille A."/>
            <person name="Becker A."/>
            <person name="Abrahante J.E."/>
            <person name="Garbe J."/>
            <person name="Badalamenti J.P."/>
            <person name="Herman A."/>
            <person name="Mangelson H."/>
            <person name="Liachko I."/>
            <person name="Sullivan S."/>
            <person name="Sone E.D."/>
            <person name="Koren S."/>
            <person name="Silverstein K.A.T."/>
            <person name="Beckman K.B."/>
            <person name="Gohl D.M."/>
        </authorList>
    </citation>
    <scope>NUCLEOTIDE SEQUENCE</scope>
    <source>
        <strain evidence="1">Duluth1</strain>
        <tissue evidence="1">Whole animal</tissue>
    </source>
</reference>
<protein>
    <submittedName>
        <fullName evidence="1">Uncharacterized protein</fullName>
    </submittedName>
</protein>
<comment type="caution">
    <text evidence="1">The sequence shown here is derived from an EMBL/GenBank/DDBJ whole genome shotgun (WGS) entry which is preliminary data.</text>
</comment>
<evidence type="ECO:0000313" key="2">
    <source>
        <dbReference type="Proteomes" id="UP000828390"/>
    </source>
</evidence>
<proteinExistence type="predicted"/>